<dbReference type="Proteomes" id="UP001652740">
    <property type="component" value="Unplaced"/>
</dbReference>
<dbReference type="PANTHER" id="PTHR43798">
    <property type="entry name" value="MONOACYLGLYCEROL LIPASE"/>
    <property type="match status" value="1"/>
</dbReference>
<keyword evidence="2" id="KW-0378">Hydrolase</keyword>
<name>A0ABM3MSJ5_GALME</name>
<evidence type="ECO:0000313" key="5">
    <source>
        <dbReference type="RefSeq" id="XP_052754332.1"/>
    </source>
</evidence>
<dbReference type="InterPro" id="IPR029058">
    <property type="entry name" value="AB_hydrolase_fold"/>
</dbReference>
<protein>
    <submittedName>
        <fullName evidence="5">Serine hydrolase-like protein isoform X2</fullName>
    </submittedName>
</protein>
<comment type="similarity">
    <text evidence="1">Belongs to the AB hydrolase superfamily.</text>
</comment>
<dbReference type="InterPro" id="IPR050266">
    <property type="entry name" value="AB_hydrolase_sf"/>
</dbReference>
<dbReference type="InterPro" id="IPR000073">
    <property type="entry name" value="AB_hydrolase_1"/>
</dbReference>
<dbReference type="SUPFAM" id="SSF53474">
    <property type="entry name" value="alpha/beta-Hydrolases"/>
    <property type="match status" value="1"/>
</dbReference>
<dbReference type="RefSeq" id="XP_052754332.1">
    <property type="nucleotide sequence ID" value="XM_052898372.1"/>
</dbReference>
<evidence type="ECO:0000256" key="1">
    <source>
        <dbReference type="ARBA" id="ARBA00008645"/>
    </source>
</evidence>
<dbReference type="Pfam" id="PF00561">
    <property type="entry name" value="Abhydrolase_1"/>
    <property type="match status" value="1"/>
</dbReference>
<accession>A0ABM3MSJ5</accession>
<reference evidence="5" key="1">
    <citation type="submission" date="2025-08" db="UniProtKB">
        <authorList>
            <consortium name="RefSeq"/>
        </authorList>
    </citation>
    <scope>IDENTIFICATION</scope>
    <source>
        <tissue evidence="5">Whole larvae</tissue>
    </source>
</reference>
<dbReference type="Gene3D" id="3.40.50.1820">
    <property type="entry name" value="alpha/beta hydrolase"/>
    <property type="match status" value="1"/>
</dbReference>
<dbReference type="PANTHER" id="PTHR43798:SF14">
    <property type="entry name" value="SERINE HYDROLASE-LIKE PROTEIN DDB_G0286239"/>
    <property type="match status" value="1"/>
</dbReference>
<evidence type="ECO:0000313" key="4">
    <source>
        <dbReference type="Proteomes" id="UP001652740"/>
    </source>
</evidence>
<keyword evidence="4" id="KW-1185">Reference proteome</keyword>
<sequence>MVHGYMDTAATFTRLLEHMPDTYYYVSFDFPGHGKSEYLPVAPPSTQTLLVEVVRRIVDHMGWESFIFLAHSMAFVIGLCYNNAFPGRIERMIAIDPTIPLSAHYNVSHNFQWWFKFNYQYYYDSYHKNYKNMKNASKLYTYEQAVAAMMKARSLTREQVEHLLTRCLVPADNGLYRMTFQSATMRTIYSTWLPEYALDYVIKSNPPPAIIINATKHMLTPDLEKFAKKLMKIYTEPSNVHQNVYAEGKHDVHITNPQGVASHIIEFLKRPIAAKSKL</sequence>
<gene>
    <name evidence="5" type="primary">LOC113510161</name>
</gene>
<organism evidence="4 5">
    <name type="scientific">Galleria mellonella</name>
    <name type="common">Greater wax moth</name>
    <dbReference type="NCBI Taxonomy" id="7137"/>
    <lineage>
        <taxon>Eukaryota</taxon>
        <taxon>Metazoa</taxon>
        <taxon>Ecdysozoa</taxon>
        <taxon>Arthropoda</taxon>
        <taxon>Hexapoda</taxon>
        <taxon>Insecta</taxon>
        <taxon>Pterygota</taxon>
        <taxon>Neoptera</taxon>
        <taxon>Endopterygota</taxon>
        <taxon>Lepidoptera</taxon>
        <taxon>Glossata</taxon>
        <taxon>Ditrysia</taxon>
        <taxon>Pyraloidea</taxon>
        <taxon>Pyralidae</taxon>
        <taxon>Galleriinae</taxon>
        <taxon>Galleria</taxon>
    </lineage>
</organism>
<evidence type="ECO:0000256" key="2">
    <source>
        <dbReference type="ARBA" id="ARBA00022801"/>
    </source>
</evidence>
<proteinExistence type="inferred from homology"/>
<feature type="domain" description="AB hydrolase-1" evidence="3">
    <location>
        <begin position="1"/>
        <end position="257"/>
    </location>
</feature>
<dbReference type="GeneID" id="113510161"/>
<evidence type="ECO:0000259" key="3">
    <source>
        <dbReference type="Pfam" id="PF00561"/>
    </source>
</evidence>